<dbReference type="PANTHER" id="PTHR24126:SF14">
    <property type="entry name" value="ANK_REP_REGION DOMAIN-CONTAINING PROTEIN"/>
    <property type="match status" value="1"/>
</dbReference>
<evidence type="ECO:0000313" key="5">
    <source>
        <dbReference type="Proteomes" id="UP000604046"/>
    </source>
</evidence>
<comment type="caution">
    <text evidence="4">The sequence shown here is derived from an EMBL/GenBank/DDBJ whole genome shotgun (WGS) entry which is preliminary data.</text>
</comment>
<dbReference type="SMART" id="SM00248">
    <property type="entry name" value="ANK"/>
    <property type="match status" value="5"/>
</dbReference>
<organism evidence="4 5">
    <name type="scientific">Symbiodinium natans</name>
    <dbReference type="NCBI Taxonomy" id="878477"/>
    <lineage>
        <taxon>Eukaryota</taxon>
        <taxon>Sar</taxon>
        <taxon>Alveolata</taxon>
        <taxon>Dinophyceae</taxon>
        <taxon>Suessiales</taxon>
        <taxon>Symbiodiniaceae</taxon>
        <taxon>Symbiodinium</taxon>
    </lineage>
</organism>
<feature type="repeat" description="ANK" evidence="3">
    <location>
        <begin position="551"/>
        <end position="583"/>
    </location>
</feature>
<dbReference type="PANTHER" id="PTHR24126">
    <property type="entry name" value="ANKYRIN REPEAT, PH AND SEC7 DOMAIN CONTAINING PROTEIN SECG-RELATED"/>
    <property type="match status" value="1"/>
</dbReference>
<evidence type="ECO:0000313" key="4">
    <source>
        <dbReference type="EMBL" id="CAE7371724.1"/>
    </source>
</evidence>
<dbReference type="EMBL" id="CAJNDS010002205">
    <property type="protein sequence ID" value="CAE7371724.1"/>
    <property type="molecule type" value="Genomic_DNA"/>
</dbReference>
<dbReference type="InterPro" id="IPR036770">
    <property type="entry name" value="Ankyrin_rpt-contain_sf"/>
</dbReference>
<proteinExistence type="predicted"/>
<protein>
    <submittedName>
        <fullName evidence="4">Ank3 protein</fullName>
    </submittedName>
</protein>
<keyword evidence="2 3" id="KW-0040">ANK repeat</keyword>
<dbReference type="OrthoDB" id="407555at2759"/>
<dbReference type="Proteomes" id="UP000604046">
    <property type="component" value="Unassembled WGS sequence"/>
</dbReference>
<reference evidence="4" key="1">
    <citation type="submission" date="2021-02" db="EMBL/GenBank/DDBJ databases">
        <authorList>
            <person name="Dougan E. K."/>
            <person name="Rhodes N."/>
            <person name="Thang M."/>
            <person name="Chan C."/>
        </authorList>
    </citation>
    <scope>NUCLEOTIDE SEQUENCE</scope>
</reference>
<dbReference type="SUPFAM" id="SSF48403">
    <property type="entry name" value="Ankyrin repeat"/>
    <property type="match status" value="1"/>
</dbReference>
<evidence type="ECO:0000256" key="3">
    <source>
        <dbReference type="PROSITE-ProRule" id="PRU00023"/>
    </source>
</evidence>
<keyword evidence="1" id="KW-0677">Repeat</keyword>
<sequence>MSCLTRRWPTPLELHAVSLAAADDAVPMLFPMYTVAAKSLLDMTAIEPHEKLKVRGDLTVFDDSMGSAAFISHQWVAKQHPDPEMRQMRVLQETLRRVLRSQGSIPPDFVTESFVASAKSISFQELQTRPLFLWYDFFSVPQLEKHKGYATDEENMKQRKAINCIPAYVAKCRYFFALCPTIDCPWQGQVLNASTWARRGWCRIERAARELSEHDTWILVQSSTSMELVGTAFSFVTGSVGEGEFTEEGDRAKLAEVMQAIVRRKLLLSLRAGDLPSYRRHLNLQAVHLRGFEVEPLEDILPLTSPSCDAAGVAEVADVAGHFLHQNGFRKVRERDASGWCPMHYAALSGRVQLTEALLRLRADLNGRTSKDEPKLGFGPWMSALDLAVFYRHNDVARLLIAGRAQPTGGVLPAIHLACASDNVEGIRLLSESSCDVRVSSMTGFGTPESAAGWGGRAALEELLQAAKAAKSSVGSLDSLELSRALYTAMSVRGGSAEMVEYLTGLGADVNFQYDPKRDLNWLGRVLIAAKSLQHRFGTQTVMTSVAVHCHGRTPLMAALQSAQYEGAAALIAAGARLDIKNCRGWRAAMAKAEVPKFLRQGLEGDPSECKRVSSLALPGGYVEVVI</sequence>
<feature type="repeat" description="ANK" evidence="3">
    <location>
        <begin position="338"/>
        <end position="370"/>
    </location>
</feature>
<dbReference type="InterPro" id="IPR002110">
    <property type="entry name" value="Ankyrin_rpt"/>
</dbReference>
<dbReference type="Gene3D" id="1.25.40.20">
    <property type="entry name" value="Ankyrin repeat-containing domain"/>
    <property type="match status" value="2"/>
</dbReference>
<dbReference type="PROSITE" id="PS50088">
    <property type="entry name" value="ANK_REPEAT"/>
    <property type="match status" value="2"/>
</dbReference>
<gene>
    <name evidence="4" type="primary">Ank3</name>
    <name evidence="4" type="ORF">SNAT2548_LOCUS20297</name>
</gene>
<evidence type="ECO:0000256" key="2">
    <source>
        <dbReference type="ARBA" id="ARBA00023043"/>
    </source>
</evidence>
<accession>A0A812QGW3</accession>
<dbReference type="AlphaFoldDB" id="A0A812QGW3"/>
<evidence type="ECO:0000256" key="1">
    <source>
        <dbReference type="ARBA" id="ARBA00022737"/>
    </source>
</evidence>
<keyword evidence="5" id="KW-1185">Reference proteome</keyword>
<dbReference type="Pfam" id="PF13606">
    <property type="entry name" value="Ank_3"/>
    <property type="match status" value="1"/>
</dbReference>
<dbReference type="PROSITE" id="PS50297">
    <property type="entry name" value="ANK_REP_REGION"/>
    <property type="match status" value="2"/>
</dbReference>
<name>A0A812QGW3_9DINO</name>